<evidence type="ECO:0000313" key="10">
    <source>
        <dbReference type="EMBL" id="ELW61652.1"/>
    </source>
</evidence>
<protein>
    <recommendedName>
        <fullName evidence="2">Deoxynucleotidyltransferase terminal-interacting protein 1</fullName>
    </recommendedName>
    <alternativeName>
        <fullName evidence="5">Terminal deoxynucleotidyltransferase-interacting factor 1</fullName>
    </alternativeName>
</protein>
<dbReference type="GO" id="GO:0016740">
    <property type="term" value="F:transferase activity"/>
    <property type="evidence" value="ECO:0007669"/>
    <property type="project" value="UniProtKB-KW"/>
</dbReference>
<evidence type="ECO:0000256" key="2">
    <source>
        <dbReference type="ARBA" id="ARBA00017439"/>
    </source>
</evidence>
<feature type="domain" description="TdIF1 C-terminal" evidence="9">
    <location>
        <begin position="191"/>
        <end position="287"/>
    </location>
</feature>
<comment type="subcellular location">
    <subcellularLocation>
        <location evidence="1">Nucleus</location>
    </subcellularLocation>
</comment>
<evidence type="ECO:0000256" key="3">
    <source>
        <dbReference type="ARBA" id="ARBA00023125"/>
    </source>
</evidence>
<reference evidence="11" key="1">
    <citation type="submission" date="2012-07" db="EMBL/GenBank/DDBJ databases">
        <title>Genome of the Chinese tree shrew, a rising model animal genetically related to primates.</title>
        <authorList>
            <person name="Zhang G."/>
            <person name="Fan Y."/>
            <person name="Yao Y."/>
            <person name="Huang Z."/>
        </authorList>
    </citation>
    <scope>NUCLEOTIDE SEQUENCE [LARGE SCALE GENOMIC DNA]</scope>
</reference>
<keyword evidence="3" id="KW-0238">DNA-binding</keyword>
<evidence type="ECO:0000256" key="5">
    <source>
        <dbReference type="ARBA" id="ARBA00030157"/>
    </source>
</evidence>
<dbReference type="PANTHER" id="PTHR23399:SF2">
    <property type="entry name" value="DEOXYNUCLEOTIDYLTRANSFERASE TERMINAL-INTERACTING PROTEIN 1"/>
    <property type="match status" value="1"/>
</dbReference>
<dbReference type="Proteomes" id="UP000011518">
    <property type="component" value="Unassembled WGS sequence"/>
</dbReference>
<organism evidence="10 11">
    <name type="scientific">Tupaia chinensis</name>
    <name type="common">Chinese tree shrew</name>
    <name type="synonym">Tupaia belangeri chinensis</name>
    <dbReference type="NCBI Taxonomy" id="246437"/>
    <lineage>
        <taxon>Eukaryota</taxon>
        <taxon>Metazoa</taxon>
        <taxon>Chordata</taxon>
        <taxon>Craniata</taxon>
        <taxon>Vertebrata</taxon>
        <taxon>Euteleostomi</taxon>
        <taxon>Mammalia</taxon>
        <taxon>Eutheria</taxon>
        <taxon>Euarchontoglires</taxon>
        <taxon>Scandentia</taxon>
        <taxon>Tupaiidae</taxon>
        <taxon>Tupaia</taxon>
    </lineage>
</organism>
<keyword evidence="11" id="KW-1185">Reference proteome</keyword>
<dbReference type="GO" id="GO:0003677">
    <property type="term" value="F:DNA binding"/>
    <property type="evidence" value="ECO:0007669"/>
    <property type="project" value="UniProtKB-KW"/>
</dbReference>
<evidence type="ECO:0000259" key="9">
    <source>
        <dbReference type="Pfam" id="PF21229"/>
    </source>
</evidence>
<reference evidence="11" key="2">
    <citation type="journal article" date="2013" name="Nat. Commun.">
        <title>Genome of the Chinese tree shrew.</title>
        <authorList>
            <person name="Fan Y."/>
            <person name="Huang Z.Y."/>
            <person name="Cao C.C."/>
            <person name="Chen C.S."/>
            <person name="Chen Y.X."/>
            <person name="Fan D.D."/>
            <person name="He J."/>
            <person name="Hou H.L."/>
            <person name="Hu L."/>
            <person name="Hu X.T."/>
            <person name="Jiang X.T."/>
            <person name="Lai R."/>
            <person name="Lang Y.S."/>
            <person name="Liang B."/>
            <person name="Liao S.G."/>
            <person name="Mu D."/>
            <person name="Ma Y.Y."/>
            <person name="Niu Y.Y."/>
            <person name="Sun X.Q."/>
            <person name="Xia J.Q."/>
            <person name="Xiao J."/>
            <person name="Xiong Z.Q."/>
            <person name="Xu L."/>
            <person name="Yang L."/>
            <person name="Zhang Y."/>
            <person name="Zhao W."/>
            <person name="Zhao X.D."/>
            <person name="Zheng Y.T."/>
            <person name="Zhou J.M."/>
            <person name="Zhu Y.B."/>
            <person name="Zhang G.J."/>
            <person name="Wang J."/>
            <person name="Yao Y.G."/>
        </authorList>
    </citation>
    <scope>NUCLEOTIDE SEQUENCE [LARGE SCALE GENOMIC DNA]</scope>
</reference>
<name>L9KKI8_TUPCH</name>
<proteinExistence type="predicted"/>
<dbReference type="GO" id="GO:0005634">
    <property type="term" value="C:nucleus"/>
    <property type="evidence" value="ECO:0007669"/>
    <property type="project" value="UniProtKB-SubCell"/>
</dbReference>
<dbReference type="FunCoup" id="L9KKI8">
    <property type="interactions" value="2249"/>
</dbReference>
<comment type="subunit">
    <text evidence="7">Monomer and homodimer. A minor proportion may form homotrimers. Interacts with ZNF541. Interacts with the terminal deoxynucleotidyltransferase DNTT. Interacts with TRERF1. Identified in a histone deacetylase complex that contains DNTTIP1, HDAC1 and MIDEAS; this complex assembles into a tetramer that contains four copies of each protein chain. Component of a histone deacetylase complex containing DNTTIP1, ZNF541, HDAC1 and HDAC2. Identified in a complex with KCTD19, HDAC1, HDAC2 and ZNF541.</text>
</comment>
<evidence type="ECO:0000313" key="11">
    <source>
        <dbReference type="Proteomes" id="UP000011518"/>
    </source>
</evidence>
<keyword evidence="10" id="KW-0808">Transferase</keyword>
<dbReference type="InterPro" id="IPR049121">
    <property type="entry name" value="TdIF1_C"/>
</dbReference>
<dbReference type="EMBL" id="KB320863">
    <property type="protein sequence ID" value="ELW61652.1"/>
    <property type="molecule type" value="Genomic_DNA"/>
</dbReference>
<dbReference type="Pfam" id="PF21229">
    <property type="entry name" value="TdIF1_2nd"/>
    <property type="match status" value="1"/>
</dbReference>
<evidence type="ECO:0000256" key="6">
    <source>
        <dbReference type="ARBA" id="ARBA00045675"/>
    </source>
</evidence>
<dbReference type="InterPro" id="IPR026064">
    <property type="entry name" value="TdIF1"/>
</dbReference>
<evidence type="ECO:0000259" key="8">
    <source>
        <dbReference type="Pfam" id="PF18192"/>
    </source>
</evidence>
<comment type="function">
    <text evidence="6">Increases DNTT terminal deoxynucleotidyltransferase activity (in vitro). Also acts as a transcriptional regulator, binding to the consensus sequence 5'-GNTGCATG-3' following an AT-tract. Associates with RAB20 promoter and positively regulates its transcription. Binds DNA and nucleosomes; may recruit HDAC1 complexes to nucleosomes or naked DNA.</text>
</comment>
<dbReference type="Pfam" id="PF18192">
    <property type="entry name" value="DNTTIP1_dimer"/>
    <property type="match status" value="1"/>
</dbReference>
<evidence type="ECO:0000256" key="7">
    <source>
        <dbReference type="ARBA" id="ARBA00047129"/>
    </source>
</evidence>
<keyword evidence="4" id="KW-0539">Nucleus</keyword>
<dbReference type="InterPro" id="IPR041384">
    <property type="entry name" value="DNTTIP1_dimer"/>
</dbReference>
<accession>L9KKI8</accession>
<feature type="domain" description="DNTTIP1 dimerisation" evidence="8">
    <location>
        <begin position="11"/>
        <end position="70"/>
    </location>
</feature>
<dbReference type="AlphaFoldDB" id="L9KKI8"/>
<evidence type="ECO:0000256" key="4">
    <source>
        <dbReference type="ARBA" id="ARBA00023242"/>
    </source>
</evidence>
<dbReference type="InParanoid" id="L9KKI8"/>
<evidence type="ECO:0000256" key="1">
    <source>
        <dbReference type="ARBA" id="ARBA00004123"/>
    </source>
</evidence>
<dbReference type="PANTHER" id="PTHR23399">
    <property type="entry name" value="DEOXYNUCLEOTIDYLTRANSFERASE TERMINAL-INTERACTING PROTEIN 1"/>
    <property type="match status" value="1"/>
</dbReference>
<gene>
    <name evidence="10" type="ORF">TREES_T100009147</name>
</gene>
<dbReference type="GO" id="GO:0031491">
    <property type="term" value="F:nucleosome binding"/>
    <property type="evidence" value="ECO:0007669"/>
    <property type="project" value="TreeGrafter"/>
</dbReference>
<dbReference type="STRING" id="246437.L9KKI8"/>
<sequence length="309" mass="35268">MTTSFTDPAISMDLLRAVLQPSINEEIQTVFNKYMKFFQKAALNVRDNVGEEVDAEQLIQEACRSCLEQVAKNHQHTCPPPIHSSAYLFGFSPYLFTGTPHIRVTSSFHIANPCGPCCPQLSHWHSSRVAGKQKRNVPIEEAPFLKSVAGKQKRNVPIEEAPFLKRWKPKSCEPIRREGPKWDPARLNESTTFVLGSRANKALGMGGTRGRIYIKHPHLFKYAADPQDKHWLAEQHHMRATGGKMAYLLIEEDIRDLAASDDYRGCLDLKLEELKSFVLPSWMVEKMRKYMETLRTENEHRTVEAPPQT</sequence>